<dbReference type="AlphaFoldDB" id="A0A8T1EJU8"/>
<evidence type="ECO:0000313" key="1">
    <source>
        <dbReference type="EMBL" id="KAG2951899.1"/>
    </source>
</evidence>
<gene>
    <name evidence="1" type="ORF">PC117_g3233</name>
</gene>
<dbReference type="Proteomes" id="UP000736787">
    <property type="component" value="Unassembled WGS sequence"/>
</dbReference>
<dbReference type="EMBL" id="RCMK01000045">
    <property type="protein sequence ID" value="KAG2951899.1"/>
    <property type="molecule type" value="Genomic_DNA"/>
</dbReference>
<evidence type="ECO:0000313" key="2">
    <source>
        <dbReference type="Proteomes" id="UP000736787"/>
    </source>
</evidence>
<comment type="caution">
    <text evidence="1">The sequence shown here is derived from an EMBL/GenBank/DDBJ whole genome shotgun (WGS) entry which is preliminary data.</text>
</comment>
<sequence>MHYILSQVESGLKTCQSSGWLKIESAEYKTVRDGRIHVQFNHDS</sequence>
<name>A0A8T1EJU8_9STRA</name>
<organism evidence="1 2">
    <name type="scientific">Phytophthora cactorum</name>
    <dbReference type="NCBI Taxonomy" id="29920"/>
    <lineage>
        <taxon>Eukaryota</taxon>
        <taxon>Sar</taxon>
        <taxon>Stramenopiles</taxon>
        <taxon>Oomycota</taxon>
        <taxon>Peronosporomycetes</taxon>
        <taxon>Peronosporales</taxon>
        <taxon>Peronosporaceae</taxon>
        <taxon>Phytophthora</taxon>
    </lineage>
</organism>
<proteinExistence type="predicted"/>
<accession>A0A8T1EJU8</accession>
<reference evidence="1" key="1">
    <citation type="submission" date="2018-10" db="EMBL/GenBank/DDBJ databases">
        <title>Effector identification in a new, highly contiguous assembly of the strawberry crown rot pathogen Phytophthora cactorum.</title>
        <authorList>
            <person name="Armitage A.D."/>
            <person name="Nellist C.F."/>
            <person name="Bates H."/>
            <person name="Vickerstaff R.J."/>
            <person name="Harrison R.J."/>
        </authorList>
    </citation>
    <scope>NUCLEOTIDE SEQUENCE</scope>
    <source>
        <strain evidence="1">4040</strain>
    </source>
</reference>
<protein>
    <submittedName>
        <fullName evidence="1">Uncharacterized protein</fullName>
    </submittedName>
</protein>